<feature type="transmembrane region" description="Helical" evidence="7">
    <location>
        <begin position="322"/>
        <end position="341"/>
    </location>
</feature>
<dbReference type="RefSeq" id="XP_008863224.1">
    <property type="nucleotide sequence ID" value="XM_008865002.1"/>
</dbReference>
<keyword evidence="5 7" id="KW-0472">Membrane</keyword>
<organism evidence="9">
    <name type="scientific">Aphanomyces invadans</name>
    <dbReference type="NCBI Taxonomy" id="157072"/>
    <lineage>
        <taxon>Eukaryota</taxon>
        <taxon>Sar</taxon>
        <taxon>Stramenopiles</taxon>
        <taxon>Oomycota</taxon>
        <taxon>Saprolegniomycetes</taxon>
        <taxon>Saprolegniales</taxon>
        <taxon>Verrucalvaceae</taxon>
        <taxon>Aphanomyces</taxon>
    </lineage>
</organism>
<accession>A0A024UL05</accession>
<feature type="transmembrane region" description="Helical" evidence="7">
    <location>
        <begin position="107"/>
        <end position="127"/>
    </location>
</feature>
<dbReference type="Pfam" id="PF00083">
    <property type="entry name" value="Sugar_tr"/>
    <property type="match status" value="1"/>
</dbReference>
<feature type="transmembrane region" description="Helical" evidence="7">
    <location>
        <begin position="73"/>
        <end position="95"/>
    </location>
</feature>
<dbReference type="CDD" id="cd17316">
    <property type="entry name" value="MFS_SV2_like"/>
    <property type="match status" value="1"/>
</dbReference>
<gene>
    <name evidence="9" type="ORF">H310_01763</name>
</gene>
<dbReference type="EMBL" id="KI913954">
    <property type="protein sequence ID" value="ETW07131.1"/>
    <property type="molecule type" value="Genomic_DNA"/>
</dbReference>
<proteinExistence type="predicted"/>
<dbReference type="PROSITE" id="PS00217">
    <property type="entry name" value="SUGAR_TRANSPORT_2"/>
    <property type="match status" value="1"/>
</dbReference>
<name>A0A024UL05_9STRA</name>
<dbReference type="STRING" id="157072.A0A024UL05"/>
<dbReference type="OrthoDB" id="3936150at2759"/>
<dbReference type="GO" id="GO:0022857">
    <property type="term" value="F:transmembrane transporter activity"/>
    <property type="evidence" value="ECO:0007669"/>
    <property type="project" value="InterPro"/>
</dbReference>
<evidence type="ECO:0000313" key="9">
    <source>
        <dbReference type="EMBL" id="ETW07131.1"/>
    </source>
</evidence>
<evidence type="ECO:0000256" key="4">
    <source>
        <dbReference type="ARBA" id="ARBA00022989"/>
    </source>
</evidence>
<feature type="transmembrane region" description="Helical" evidence="7">
    <location>
        <begin position="459"/>
        <end position="479"/>
    </location>
</feature>
<dbReference type="GO" id="GO:0016020">
    <property type="term" value="C:membrane"/>
    <property type="evidence" value="ECO:0007669"/>
    <property type="project" value="UniProtKB-SubCell"/>
</dbReference>
<keyword evidence="4 7" id="KW-1133">Transmembrane helix</keyword>
<evidence type="ECO:0000256" key="7">
    <source>
        <dbReference type="SAM" id="Phobius"/>
    </source>
</evidence>
<feature type="transmembrane region" description="Helical" evidence="7">
    <location>
        <begin position="524"/>
        <end position="545"/>
    </location>
</feature>
<feature type="region of interest" description="Disordered" evidence="6">
    <location>
        <begin position="565"/>
        <end position="598"/>
    </location>
</feature>
<dbReference type="InterPro" id="IPR036259">
    <property type="entry name" value="MFS_trans_sf"/>
</dbReference>
<dbReference type="PROSITE" id="PS50850">
    <property type="entry name" value="MFS"/>
    <property type="match status" value="1"/>
</dbReference>
<dbReference type="InterPro" id="IPR020846">
    <property type="entry name" value="MFS_dom"/>
</dbReference>
<evidence type="ECO:0000256" key="1">
    <source>
        <dbReference type="ARBA" id="ARBA00004141"/>
    </source>
</evidence>
<feature type="transmembrane region" description="Helical" evidence="7">
    <location>
        <begin position="193"/>
        <end position="215"/>
    </location>
</feature>
<dbReference type="SUPFAM" id="SSF103473">
    <property type="entry name" value="MFS general substrate transporter"/>
    <property type="match status" value="1"/>
</dbReference>
<feature type="domain" description="Major facilitator superfamily (MFS) profile" evidence="8">
    <location>
        <begin position="59"/>
        <end position="549"/>
    </location>
</feature>
<feature type="transmembrane region" description="Helical" evidence="7">
    <location>
        <begin position="158"/>
        <end position="181"/>
    </location>
</feature>
<reference evidence="9" key="1">
    <citation type="submission" date="2013-12" db="EMBL/GenBank/DDBJ databases">
        <title>The Genome Sequence of Aphanomyces invadans NJM9701.</title>
        <authorList>
            <consortium name="The Broad Institute Genomics Platform"/>
            <person name="Russ C."/>
            <person name="Tyler B."/>
            <person name="van West P."/>
            <person name="Dieguez-Uribeondo J."/>
            <person name="Young S.K."/>
            <person name="Zeng Q."/>
            <person name="Gargeya S."/>
            <person name="Fitzgerald M."/>
            <person name="Abouelleil A."/>
            <person name="Alvarado L."/>
            <person name="Chapman S.B."/>
            <person name="Gainer-Dewar J."/>
            <person name="Goldberg J."/>
            <person name="Griggs A."/>
            <person name="Gujja S."/>
            <person name="Hansen M."/>
            <person name="Howarth C."/>
            <person name="Imamovic A."/>
            <person name="Ireland A."/>
            <person name="Larimer J."/>
            <person name="McCowan C."/>
            <person name="Murphy C."/>
            <person name="Pearson M."/>
            <person name="Poon T.W."/>
            <person name="Priest M."/>
            <person name="Roberts A."/>
            <person name="Saif S."/>
            <person name="Shea T."/>
            <person name="Sykes S."/>
            <person name="Wortman J."/>
            <person name="Nusbaum C."/>
            <person name="Birren B."/>
        </authorList>
    </citation>
    <scope>NUCLEOTIDE SEQUENCE [LARGE SCALE GENOMIC DNA]</scope>
    <source>
        <strain evidence="9">NJM9701</strain>
    </source>
</reference>
<evidence type="ECO:0000256" key="5">
    <source>
        <dbReference type="ARBA" id="ARBA00023136"/>
    </source>
</evidence>
<sequence>MPLLEDLSDEGCHISRPAISSVHGEDDERSLLKVEVDNDNAHCSDSADCGGTSTDVDTEVKVIGCGFFHHRMVIILGLGNAADAVEILAMNYILADYGTITPWESSFLTAAVFAGMLVGGLAGGVMADAYGRRPIVLLNLGINAASALMSALSPSLPWLILFRTFAGIGVGGIISCLFALCVEHLPVSARARYITILCSFWMLGSIVTAAAAWLMLGKSLVTHSRILPWTNWRHFAAFAGVPALLCGVLTYFYVPESARFLVSQRKFAAAASVLTHIAHINGRREYTKPMLSVQDKKADNRRDNVRFHCMNWFVVSPMLRKVSLCLCVTSFALSFGSYGISTWITKLFVSIGLSNPYANAFLYAGANLPGNLVRYAPIVIAALFAPGLEMQRTPWSPTFELCCCHSYLVVDSWGPPGLLKVALVGAAAAALLFSLQPLESDNVESASSRPPSAENTSRATIVVLACLFNAFTTASWNAFGVVSTNAFPLPVRVTAMSVVNSVGKVGAITAQFVNGFLLGPPPHLMTLLVVTATVLMSGAAAVSGVPSPGLKASSRLTSLQDHRPLDAQESSPQVVDHHAPTKSTSSRPVVGHAIVQNE</sequence>
<evidence type="ECO:0000256" key="2">
    <source>
        <dbReference type="ARBA" id="ARBA00022448"/>
    </source>
</evidence>
<keyword evidence="3 7" id="KW-0812">Transmembrane</keyword>
<feature type="transmembrane region" description="Helical" evidence="7">
    <location>
        <begin position="134"/>
        <end position="152"/>
    </location>
</feature>
<dbReference type="PANTHER" id="PTHR23511">
    <property type="entry name" value="SYNAPTIC VESICLE GLYCOPROTEIN 2"/>
    <property type="match status" value="1"/>
</dbReference>
<protein>
    <recommendedName>
        <fullName evidence="8">Major facilitator superfamily (MFS) profile domain-containing protein</fullName>
    </recommendedName>
</protein>
<dbReference type="eggNOG" id="KOG0255">
    <property type="taxonomic scope" value="Eukaryota"/>
</dbReference>
<comment type="subcellular location">
    <subcellularLocation>
        <location evidence="1">Membrane</location>
        <topology evidence="1">Multi-pass membrane protein</topology>
    </subcellularLocation>
</comment>
<feature type="transmembrane region" description="Helical" evidence="7">
    <location>
        <begin position="235"/>
        <end position="254"/>
    </location>
</feature>
<evidence type="ECO:0000259" key="8">
    <source>
        <dbReference type="PROSITE" id="PS50850"/>
    </source>
</evidence>
<dbReference type="AlphaFoldDB" id="A0A024UL05"/>
<evidence type="ECO:0000256" key="6">
    <source>
        <dbReference type="SAM" id="MobiDB-lite"/>
    </source>
</evidence>
<dbReference type="InterPro" id="IPR005829">
    <property type="entry name" value="Sugar_transporter_CS"/>
</dbReference>
<keyword evidence="2" id="KW-0813">Transport</keyword>
<dbReference type="InterPro" id="IPR005828">
    <property type="entry name" value="MFS_sugar_transport-like"/>
</dbReference>
<evidence type="ECO:0000256" key="3">
    <source>
        <dbReference type="ARBA" id="ARBA00022692"/>
    </source>
</evidence>
<dbReference type="Gene3D" id="1.20.1250.20">
    <property type="entry name" value="MFS general substrate transporter like domains"/>
    <property type="match status" value="1"/>
</dbReference>
<dbReference type="PANTHER" id="PTHR23511:SF34">
    <property type="entry name" value="SYNAPTIC VESICLE GLYCOPROTEIN 2"/>
    <property type="match status" value="1"/>
</dbReference>
<dbReference type="GeneID" id="20078813"/>
<dbReference type="VEuPathDB" id="FungiDB:H310_01763"/>